<feature type="transmembrane region" description="Helical" evidence="2">
    <location>
        <begin position="1852"/>
        <end position="1870"/>
    </location>
</feature>
<feature type="transmembrane region" description="Helical" evidence="2">
    <location>
        <begin position="186"/>
        <end position="211"/>
    </location>
</feature>
<keyword evidence="2" id="KW-0472">Membrane</keyword>
<keyword evidence="2" id="KW-1133">Transmembrane helix</keyword>
<keyword evidence="5" id="KW-1185">Reference proteome</keyword>
<sequence>MGKETVRSASVADSRASTSRRIGFLSPLKLTSIQERIPAICGSIRLSTGDYTPLLVLSILIQAFQLSSLAVAFNDSIFFTITRVLLPSIFGLFADNTAAQVIVVVAAICVLGLMVWLACEAVVVRTIRQGLHYRLLAYAMLLVSSVLLVPLIQALSLPLFIAQDDGTNDDVSGILSAVDALSVTHLAYFAASTAALVILAAMAMVSSIVFFSGPYSDSSILTVLVPSAAVFVQPALTVILGVVAATRCFGLDSLNLYASAGSVSIVAAVFAAYAYVCPIHAHPSMYLLNVGSYLNVAVVSLATVYHPGMFWLSPAVTLMLVVVLGGLRYAFIYIRLNPALKTARDPLASAVDMDEFGLDADPRLPRISRTSFTQFVWLVVIRYQLFNAQLRRQSDRREMLAAAMQQDDLASRQREMIGRLQSLVSFACAEKYTSGRARLTVVQYSLTVAANYEAAIFEAARVPAMVERDIIKHLGISTIMMLVGLHTDADRIRRKQDSGLNAEALADLNHKQKKAKEESVNARRAINSFWRALDQGKPDVNELLAISQEIHKHSTSADKLYIQLIKAFPERDNIIRAYAQFVTVVQQDPEYGAQIDLCAEEIANQRLMSDVSSSASSSRSGSQVSAGTRTYENDILTVLRTHTSTATSSSVANLRKAVLALIAIITAIFVIVGTVFQVRMFVMSALVDALSASGTMSYSTSQATFLALLSYLEQTHPGKFTRGVLESEGIIKSQLELSIDELVDSSHSLDDAVSSIVTSTLFPDIFSHAREPSFLARYYLDTTPATTESVDVSIVSMVASLGVAFRRIVDEAELDVDVAFIQTNGLESLRNGIDILQEKIVESTETAEYIGAAVDIVAVLLVVGVLFGLQFFLLRRAFNNVTLHQAENINVFLHIDRAIVQDMIKTTNVAKKERRKKRKSANTKRAITFEPRIEADDDEEDDARQSDQDDNDVNLQSIHSIHEDDNEEGPVSDTEGDDAFKEGEIEDVNVINDSFEQLELGESPRRLRHGREPSEPNIRDLLRKGARGNVPDMNIAPLDDSFSASASDAGGQSETVSESDSGFDLEEAEYRLERTKRAHARYLSMARAIFWSAVTMLGATVVIVTATALTVAFDFFVIPTLRSSFSSVGEVEEIIVALVDECNMKAFKAIEFLQLGGIAPFDYYWRMADTRAVEHCIEALAEFDLSEEISNRLGAVWDSMDLASYREKVELAMVWANTSFNDAVGCQIRDFSYNYSDETWVEAEQAQFGDERASYGFYTDLAADSVDTAAIIELARGVATDTMYWDTHDGIIDELKAVQADLATSIESDGDSAKYIIDLAIGARFVGIALAVLLGSLTALCTSAMIVMKIRLKALADQIDNIRHIVIGDDSSPMRTLRLSVLAAHGLTVGSCIAFGFVALTVTGYAGYLYFTEVDGMSAALSDRIDTATELFDFKDAVNVFMHTMIEYTQRPDPGYLTTLETAYESLPEAVLALDEAMSSYDVSEETVTGLRGTVETLNHTLLIAATLAIWANDVPATVAAPLHDLEYDITTETGFEYDRMHYTREHCYTDTAHDKALDADEQLTIAREILFDEKFSELVVEFKAYLAEYQTEVTAIIDERIDAHEAREMILLGITAALLALLLVFLALIGVLLMALAPTKARKLSVIKQRVTARATQRFYRIAATTVALIGCIFVGLTAYSELWILVGSNIDVLNTAAARSVRLIDAVAEAMFTATTQQRSTEHYNAAVGNLDVMVSTHESLTGETSLFLSAMGFFQSSASDLSNSVSCTSCAMLTSQSYEQALTMLQAAVPELNPALGKGTCLARDGTGSIALITALEVVQQLAPVFHETFDDYCGIISTVLLAYRLINVPLYLFAIGFLLLSYRLVFRRIFIALSRDESIVLSLLVMIPKEHVANNAMLATFIAEHAIDN</sequence>
<dbReference type="EMBL" id="JAHDYR010000007">
    <property type="protein sequence ID" value="KAG9396024.1"/>
    <property type="molecule type" value="Genomic_DNA"/>
</dbReference>
<dbReference type="Pfam" id="PF25474">
    <property type="entry name" value="TPR_TmcB"/>
    <property type="match status" value="1"/>
</dbReference>
<feature type="transmembrane region" description="Helical" evidence="2">
    <location>
        <begin position="311"/>
        <end position="334"/>
    </location>
</feature>
<feature type="transmembrane region" description="Helical" evidence="2">
    <location>
        <begin position="286"/>
        <end position="305"/>
    </location>
</feature>
<protein>
    <recommendedName>
        <fullName evidence="3">TmcB/TmcC TPR repeats domain-containing protein</fullName>
    </recommendedName>
</protein>
<dbReference type="InterPro" id="IPR052994">
    <property type="entry name" value="Tiny_macrocysts_regulators"/>
</dbReference>
<feature type="transmembrane region" description="Helical" evidence="2">
    <location>
        <begin position="1660"/>
        <end position="1681"/>
    </location>
</feature>
<evidence type="ECO:0000313" key="4">
    <source>
        <dbReference type="EMBL" id="KAG9396024.1"/>
    </source>
</evidence>
<feature type="region of interest" description="Disordered" evidence="1">
    <location>
        <begin position="911"/>
        <end position="952"/>
    </location>
</feature>
<dbReference type="PANTHER" id="PTHR31600">
    <property type="entry name" value="TINY MACROCYSTS PROTEIN B-RELATED"/>
    <property type="match status" value="1"/>
</dbReference>
<evidence type="ECO:0000256" key="2">
    <source>
        <dbReference type="SAM" id="Phobius"/>
    </source>
</evidence>
<feature type="transmembrane region" description="Helical" evidence="2">
    <location>
        <begin position="256"/>
        <end position="274"/>
    </location>
</feature>
<feature type="transmembrane region" description="Helical" evidence="2">
    <location>
        <begin position="54"/>
        <end position="81"/>
    </location>
</feature>
<name>A0A8J6E185_9EUKA</name>
<feature type="transmembrane region" description="Helical" evidence="2">
    <location>
        <begin position="1381"/>
        <end position="1411"/>
    </location>
</feature>
<dbReference type="InterPro" id="IPR057352">
    <property type="entry name" value="TPR_TmcB/C"/>
</dbReference>
<comment type="caution">
    <text evidence="4">The sequence shown here is derived from an EMBL/GenBank/DDBJ whole genome shotgun (WGS) entry which is preliminary data.</text>
</comment>
<accession>A0A8J6E185</accession>
<reference evidence="4" key="1">
    <citation type="submission" date="2021-05" db="EMBL/GenBank/DDBJ databases">
        <title>A free-living protist that lacks canonical eukaryotic 1 DNA replication and segregation systems.</title>
        <authorList>
            <person name="Salas-Leiva D.E."/>
            <person name="Tromer E.C."/>
            <person name="Curtis B.A."/>
            <person name="Jerlstrom-Hultqvist J."/>
            <person name="Kolisko M."/>
            <person name="Yi Z."/>
            <person name="Salas-Leiva J.S."/>
            <person name="Gallot-Lavallee L."/>
            <person name="Kops G.J.P.L."/>
            <person name="Archibald J.M."/>
            <person name="Simpson A.G.B."/>
            <person name="Roger A.J."/>
        </authorList>
    </citation>
    <scope>NUCLEOTIDE SEQUENCE</scope>
    <source>
        <strain evidence="4">BICM</strain>
    </source>
</reference>
<evidence type="ECO:0000256" key="1">
    <source>
        <dbReference type="SAM" id="MobiDB-lite"/>
    </source>
</evidence>
<feature type="transmembrane region" description="Helical" evidence="2">
    <location>
        <begin position="1089"/>
        <end position="1118"/>
    </location>
</feature>
<feature type="transmembrane region" description="Helical" evidence="2">
    <location>
        <begin position="657"/>
        <end position="676"/>
    </location>
</feature>
<evidence type="ECO:0000313" key="5">
    <source>
        <dbReference type="Proteomes" id="UP000717585"/>
    </source>
</evidence>
<dbReference type="Proteomes" id="UP000717585">
    <property type="component" value="Unassembled WGS sequence"/>
</dbReference>
<feature type="compositionally biased region" description="Polar residues" evidence="1">
    <location>
        <begin position="1050"/>
        <end position="1060"/>
    </location>
</feature>
<dbReference type="PANTHER" id="PTHR31600:SF2">
    <property type="entry name" value="GAMETE ENRICHED GENE 10 PROTEIN-RELATED"/>
    <property type="match status" value="1"/>
</dbReference>
<feature type="compositionally biased region" description="Low complexity" evidence="1">
    <location>
        <begin position="1039"/>
        <end position="1049"/>
    </location>
</feature>
<evidence type="ECO:0000259" key="3">
    <source>
        <dbReference type="Pfam" id="PF25474"/>
    </source>
</evidence>
<gene>
    <name evidence="4" type="ORF">J8273_2373</name>
</gene>
<proteinExistence type="predicted"/>
<feature type="domain" description="TmcB/TmcC TPR repeats" evidence="3">
    <location>
        <begin position="506"/>
        <end position="606"/>
    </location>
</feature>
<keyword evidence="2" id="KW-0812">Transmembrane</keyword>
<organism evidence="4 5">
    <name type="scientific">Carpediemonas membranifera</name>
    <dbReference type="NCBI Taxonomy" id="201153"/>
    <lineage>
        <taxon>Eukaryota</taxon>
        <taxon>Metamonada</taxon>
        <taxon>Carpediemonas-like organisms</taxon>
        <taxon>Carpediemonas</taxon>
    </lineage>
</organism>
<feature type="transmembrane region" description="Helical" evidence="2">
    <location>
        <begin position="223"/>
        <end position="244"/>
    </location>
</feature>
<feature type="transmembrane region" description="Helical" evidence="2">
    <location>
        <begin position="849"/>
        <end position="874"/>
    </location>
</feature>
<feature type="compositionally biased region" description="Basic residues" evidence="1">
    <location>
        <begin position="912"/>
        <end position="922"/>
    </location>
</feature>
<feature type="transmembrane region" description="Helical" evidence="2">
    <location>
        <begin position="135"/>
        <end position="161"/>
    </location>
</feature>
<feature type="compositionally biased region" description="Acidic residues" evidence="1">
    <location>
        <begin position="935"/>
        <end position="952"/>
    </location>
</feature>
<feature type="transmembrane region" description="Helical" evidence="2">
    <location>
        <begin position="1610"/>
        <end position="1639"/>
    </location>
</feature>
<feature type="region of interest" description="Disordered" evidence="1">
    <location>
        <begin position="1035"/>
        <end position="1062"/>
    </location>
</feature>
<feature type="transmembrane region" description="Helical" evidence="2">
    <location>
        <begin position="1325"/>
        <end position="1348"/>
    </location>
</feature>
<feature type="transmembrane region" description="Helical" evidence="2">
    <location>
        <begin position="101"/>
        <end position="123"/>
    </location>
</feature>